<dbReference type="AlphaFoldDB" id="A0A9Q8ZHM4"/>
<gene>
    <name evidence="1" type="ORF">yc1106_09401</name>
</gene>
<keyword evidence="2" id="KW-1185">Reference proteome</keyword>
<evidence type="ECO:0000313" key="1">
    <source>
        <dbReference type="EMBL" id="USP82127.1"/>
    </source>
</evidence>
<sequence>MGEILLERAPDVPDVGHRFPNIMGPDAPEEIPLVALDKYCVKMRAVPALNPKPWQRELDVIDVDDVVPEFLNPAHAHDDHNSFAVHNNVSENIYLLSNLWLQKAKYLGMPPGVEATLTAKEVFMSPVLHKGL</sequence>
<reference evidence="1" key="1">
    <citation type="submission" date="2021-12" db="EMBL/GenBank/DDBJ databases">
        <title>Curvularia clavata genome.</title>
        <authorList>
            <person name="Cao Y."/>
        </authorList>
    </citation>
    <scope>NUCLEOTIDE SEQUENCE</scope>
    <source>
        <strain evidence="1">Yc1106</strain>
    </source>
</reference>
<evidence type="ECO:0000313" key="2">
    <source>
        <dbReference type="Proteomes" id="UP001056012"/>
    </source>
</evidence>
<accession>A0A9Q8ZHM4</accession>
<proteinExistence type="predicted"/>
<name>A0A9Q8ZHM4_CURCL</name>
<dbReference type="OrthoDB" id="5374063at2759"/>
<dbReference type="EMBL" id="CP089280">
    <property type="protein sequence ID" value="USP82127.1"/>
    <property type="molecule type" value="Genomic_DNA"/>
</dbReference>
<dbReference type="VEuPathDB" id="FungiDB:yc1106_09401"/>
<organism evidence="1 2">
    <name type="scientific">Curvularia clavata</name>
    <dbReference type="NCBI Taxonomy" id="95742"/>
    <lineage>
        <taxon>Eukaryota</taxon>
        <taxon>Fungi</taxon>
        <taxon>Dikarya</taxon>
        <taxon>Ascomycota</taxon>
        <taxon>Pezizomycotina</taxon>
        <taxon>Dothideomycetes</taxon>
        <taxon>Pleosporomycetidae</taxon>
        <taxon>Pleosporales</taxon>
        <taxon>Pleosporineae</taxon>
        <taxon>Pleosporaceae</taxon>
        <taxon>Curvularia</taxon>
    </lineage>
</organism>
<protein>
    <submittedName>
        <fullName evidence="1">Male sterility, NAD-binding</fullName>
    </submittedName>
</protein>
<dbReference type="Proteomes" id="UP001056012">
    <property type="component" value="Chromosome 7"/>
</dbReference>